<dbReference type="InterPro" id="IPR036390">
    <property type="entry name" value="WH_DNA-bd_sf"/>
</dbReference>
<dbReference type="Pfam" id="PF00447">
    <property type="entry name" value="HSF_DNA-bind"/>
    <property type="match status" value="1"/>
</dbReference>
<dbReference type="GO" id="GO:0043565">
    <property type="term" value="F:sequence-specific DNA binding"/>
    <property type="evidence" value="ECO:0007669"/>
    <property type="project" value="InterPro"/>
</dbReference>
<evidence type="ECO:0000313" key="7">
    <source>
        <dbReference type="EMBL" id="CAE4581842.1"/>
    </source>
</evidence>
<comment type="similarity">
    <text evidence="4">Belongs to the HSF family.</text>
</comment>
<feature type="compositionally biased region" description="Basic and acidic residues" evidence="5">
    <location>
        <begin position="238"/>
        <end position="270"/>
    </location>
</feature>
<dbReference type="PRINTS" id="PR00056">
    <property type="entry name" value="HSFDOMAIN"/>
</dbReference>
<comment type="subcellular location">
    <subcellularLocation>
        <location evidence="1">Nucleus</location>
    </subcellularLocation>
</comment>
<keyword evidence="2" id="KW-0238">DNA-binding</keyword>
<evidence type="ECO:0000256" key="5">
    <source>
        <dbReference type="SAM" id="MobiDB-lite"/>
    </source>
</evidence>
<organism evidence="7">
    <name type="scientific">Ditylum brightwellii</name>
    <dbReference type="NCBI Taxonomy" id="49249"/>
    <lineage>
        <taxon>Eukaryota</taxon>
        <taxon>Sar</taxon>
        <taxon>Stramenopiles</taxon>
        <taxon>Ochrophyta</taxon>
        <taxon>Bacillariophyta</taxon>
        <taxon>Mediophyceae</taxon>
        <taxon>Lithodesmiophycidae</taxon>
        <taxon>Lithodesmiales</taxon>
        <taxon>Lithodesmiaceae</taxon>
        <taxon>Ditylum</taxon>
    </lineage>
</organism>
<dbReference type="InterPro" id="IPR000232">
    <property type="entry name" value="HSF_DNA-bd"/>
</dbReference>
<name>A0A7S4UGL5_9STRA</name>
<dbReference type="SMART" id="SM00415">
    <property type="entry name" value="HSF"/>
    <property type="match status" value="1"/>
</dbReference>
<gene>
    <name evidence="7" type="ORF">DBRI00130_LOCUS1948</name>
</gene>
<dbReference type="PANTHER" id="PTHR10015">
    <property type="entry name" value="HEAT SHOCK TRANSCRIPTION FACTOR"/>
    <property type="match status" value="1"/>
</dbReference>
<dbReference type="Gene3D" id="1.10.10.10">
    <property type="entry name" value="Winged helix-like DNA-binding domain superfamily/Winged helix DNA-binding domain"/>
    <property type="match status" value="1"/>
</dbReference>
<feature type="domain" description="HSF-type DNA-binding" evidence="6">
    <location>
        <begin position="139"/>
        <end position="232"/>
    </location>
</feature>
<reference evidence="7" key="1">
    <citation type="submission" date="2021-01" db="EMBL/GenBank/DDBJ databases">
        <authorList>
            <person name="Corre E."/>
            <person name="Pelletier E."/>
            <person name="Niang G."/>
            <person name="Scheremetjew M."/>
            <person name="Finn R."/>
            <person name="Kale V."/>
            <person name="Holt S."/>
            <person name="Cochrane G."/>
            <person name="Meng A."/>
            <person name="Brown T."/>
            <person name="Cohen L."/>
        </authorList>
    </citation>
    <scope>NUCLEOTIDE SEQUENCE</scope>
    <source>
        <strain evidence="7">GSO104</strain>
    </source>
</reference>
<dbReference type="InterPro" id="IPR036388">
    <property type="entry name" value="WH-like_DNA-bd_sf"/>
</dbReference>
<evidence type="ECO:0000256" key="3">
    <source>
        <dbReference type="ARBA" id="ARBA00023242"/>
    </source>
</evidence>
<feature type="region of interest" description="Disordered" evidence="5">
    <location>
        <begin position="234"/>
        <end position="270"/>
    </location>
</feature>
<evidence type="ECO:0000259" key="6">
    <source>
        <dbReference type="SMART" id="SM00415"/>
    </source>
</evidence>
<protein>
    <recommendedName>
        <fullName evidence="6">HSF-type DNA-binding domain-containing protein</fullName>
    </recommendedName>
</protein>
<sequence length="522" mass="55650">MMKAHDENPTIDMGIKATLAARQALPYFTMNNYGSVPMLAPALITPSQSPASSVAGSAVFGSEYDQQGDVSKTGGQHCEISPACSHMDLPNAMVPNATTGHVPLAAAAPVAPAAPVGMMPYVLPSQPLTSGISNIPHHPITEFLYQLTKMLTDNNRDTIEWCAGKIKVHDPKRLADEVLHKYFRHNKFASFQRQLNYFGFRKIAGKGRMSPCSYVNDAATEDISSLLYIKRKTNTKRGAKDSDSKDASKKRKPEEQIEKSQGEDDNGAKRRAIDEINKSIMGGSALLSMPSMVARNATPIVADYSSSNASAPRAAPSYNDYNHYSSNKHALAVAAVASGLSVPQFQSAIGDTIDPKAAATANQYQYQLSLDSAQSSSMPCPATAAMNAVALGQSSNQFDYADSLNLLASGVADNSNATFNAASGNSHLLSSFPSSKSIYPRDLSSASLNQLAVSNLGSGMGNCYPSLLEMNSILSRESSLVDLAMLPTYSTNAATFQHPSGGVGGVVFEPTPIQEMNLPKRY</sequence>
<proteinExistence type="inferred from homology"/>
<dbReference type="PANTHER" id="PTHR10015:SF206">
    <property type="entry name" value="HSF-TYPE DNA-BINDING DOMAIN-CONTAINING PROTEIN"/>
    <property type="match status" value="1"/>
</dbReference>
<evidence type="ECO:0000256" key="4">
    <source>
        <dbReference type="RuleBase" id="RU004020"/>
    </source>
</evidence>
<dbReference type="EMBL" id="HBNS01002423">
    <property type="protein sequence ID" value="CAE4581842.1"/>
    <property type="molecule type" value="Transcribed_RNA"/>
</dbReference>
<dbReference type="FunFam" id="1.10.10.10:FF:000286">
    <property type="entry name" value="Heat shock transcription factor"/>
    <property type="match status" value="1"/>
</dbReference>
<dbReference type="SUPFAM" id="SSF46785">
    <property type="entry name" value="Winged helix' DNA-binding domain"/>
    <property type="match status" value="1"/>
</dbReference>
<dbReference type="GO" id="GO:0005634">
    <property type="term" value="C:nucleus"/>
    <property type="evidence" value="ECO:0007669"/>
    <property type="project" value="UniProtKB-SubCell"/>
</dbReference>
<evidence type="ECO:0000256" key="1">
    <source>
        <dbReference type="ARBA" id="ARBA00004123"/>
    </source>
</evidence>
<evidence type="ECO:0000256" key="2">
    <source>
        <dbReference type="ARBA" id="ARBA00023125"/>
    </source>
</evidence>
<keyword evidence="3" id="KW-0539">Nucleus</keyword>
<dbReference type="GO" id="GO:0003700">
    <property type="term" value="F:DNA-binding transcription factor activity"/>
    <property type="evidence" value="ECO:0007669"/>
    <property type="project" value="InterPro"/>
</dbReference>
<accession>A0A7S4UGL5</accession>
<dbReference type="AlphaFoldDB" id="A0A7S4UGL5"/>